<dbReference type="SUPFAM" id="SSF49503">
    <property type="entry name" value="Cupredoxins"/>
    <property type="match status" value="1"/>
</dbReference>
<feature type="domain" description="EfeO-type cupredoxin-like" evidence="2">
    <location>
        <begin position="15"/>
        <end position="123"/>
    </location>
</feature>
<reference evidence="3" key="1">
    <citation type="submission" date="2018-07" db="EMBL/GenBank/DDBJ databases">
        <authorList>
            <person name="Somerville V."/>
        </authorList>
    </citation>
    <scope>NUCLEOTIDE SEQUENCE</scope>
    <source>
        <strain evidence="3">NWC_2_2</strain>
    </source>
</reference>
<feature type="transmembrane region" description="Helical" evidence="1">
    <location>
        <begin position="6"/>
        <end position="23"/>
    </location>
</feature>
<keyword evidence="1" id="KW-1133">Transmembrane helix</keyword>
<accession>A0A3G6JEN6</accession>
<dbReference type="RefSeq" id="WP_138490753.1">
    <property type="nucleotide sequence ID" value="NZ_CP046131.1"/>
</dbReference>
<sequence length="124" mass="13531">MLVNGLVILAAAALIGLIIWWFFGNFQKSSQQADLANGRQEAQVVVKGGYEPEVLYLKQGVPAEVTFKMEDKTACLSHVVFSSLGVDKDLSKEKLAKVQIPTDKAGEIDYACGMGMFHGKIVIR</sequence>
<dbReference type="InterPro" id="IPR008972">
    <property type="entry name" value="Cupredoxin"/>
</dbReference>
<keyword evidence="1" id="KW-0812">Transmembrane</keyword>
<evidence type="ECO:0000259" key="2">
    <source>
        <dbReference type="Pfam" id="PF13473"/>
    </source>
</evidence>
<proteinExistence type="predicted"/>
<dbReference type="Pfam" id="PF13473">
    <property type="entry name" value="Cupredoxin_1"/>
    <property type="match status" value="1"/>
</dbReference>
<organism evidence="3">
    <name type="scientific">Lactobacillus delbrueckii subsp. lactis</name>
    <dbReference type="NCBI Taxonomy" id="29397"/>
    <lineage>
        <taxon>Bacteria</taxon>
        <taxon>Bacillati</taxon>
        <taxon>Bacillota</taxon>
        <taxon>Bacilli</taxon>
        <taxon>Lactobacillales</taxon>
        <taxon>Lactobacillaceae</taxon>
        <taxon>Lactobacillus</taxon>
    </lineage>
</organism>
<dbReference type="EMBL" id="CP031023">
    <property type="protein sequence ID" value="AZA16475.1"/>
    <property type="molecule type" value="Genomic_DNA"/>
</dbReference>
<evidence type="ECO:0000256" key="1">
    <source>
        <dbReference type="SAM" id="Phobius"/>
    </source>
</evidence>
<name>A0A3G6JEN6_LACDL</name>
<dbReference type="InterPro" id="IPR028096">
    <property type="entry name" value="EfeO_Cupredoxin"/>
</dbReference>
<keyword evidence="1" id="KW-0472">Membrane</keyword>
<evidence type="ECO:0000313" key="3">
    <source>
        <dbReference type="EMBL" id="AZA16475.1"/>
    </source>
</evidence>
<protein>
    <submittedName>
        <fullName evidence="3">Cupredoxin domain-containing protein</fullName>
    </submittedName>
</protein>
<dbReference type="AlphaFoldDB" id="A0A3G6JEN6"/>
<gene>
    <name evidence="3" type="ORF">DQL93_08235</name>
</gene>
<dbReference type="Gene3D" id="2.60.40.420">
    <property type="entry name" value="Cupredoxins - blue copper proteins"/>
    <property type="match status" value="1"/>
</dbReference>